<comment type="caution">
    <text evidence="3">The sequence shown here is derived from an EMBL/GenBank/DDBJ whole genome shotgun (WGS) entry which is preliminary data.</text>
</comment>
<dbReference type="InterPro" id="IPR018535">
    <property type="entry name" value="DUF1996"/>
</dbReference>
<dbReference type="InterPro" id="IPR008030">
    <property type="entry name" value="NmrA-like"/>
</dbReference>
<dbReference type="SUPFAM" id="SSF51735">
    <property type="entry name" value="NAD(P)-binding Rossmann-fold domains"/>
    <property type="match status" value="1"/>
</dbReference>
<feature type="domain" description="NmrA-like" evidence="1">
    <location>
        <begin position="8"/>
        <end position="96"/>
    </location>
</feature>
<dbReference type="Proteomes" id="UP000749293">
    <property type="component" value="Unassembled WGS sequence"/>
</dbReference>
<dbReference type="PANTHER" id="PTHR43662:SF11">
    <property type="entry name" value="WSC DOMAIN-CONTAINING PROTEIN"/>
    <property type="match status" value="1"/>
</dbReference>
<dbReference type="EMBL" id="JAANYQ010000019">
    <property type="protein sequence ID" value="KAF4120083.1"/>
    <property type="molecule type" value="Genomic_DNA"/>
</dbReference>
<accession>A0A9P4YN98</accession>
<sequence>MSTMPTKTALNANFAVVALLRNGSNLSKLSSHLDLSVETVDWTESEFIIPALQGVEVVISCLSTAMMGHQDQWINAAETAGVSRFVPAEFGMDSQNPHCARLPIIYGSKPLRTGYFSTRGFRWVSLSTQLVNNSFKPTDYENLDPSKGDISSIRFTCPHSNYDPHSCIIDSGGSSFSIGSSDSSVGVGFPDLNCDGQYSPLCADVHIPSCCNPDVGLEDCLNSMAFPEYSDSGKQNFPKGWFHLPHMFYEMYWDTPAFLDLWAPGTGNQPFVLSNGDVTGFSSHNFFADSNEEILQDSIDTCDAQHASMETCSSVTLNEAQCTIPSEVDEEIGGVLDQLPSDNLLQGWSYGVNQTSTTTYSHKRDRALPDKRDKAFHRHIHS</sequence>
<dbReference type="InterPro" id="IPR036291">
    <property type="entry name" value="NAD(P)-bd_dom_sf"/>
</dbReference>
<evidence type="ECO:0000313" key="3">
    <source>
        <dbReference type="EMBL" id="KAF4120083.1"/>
    </source>
</evidence>
<evidence type="ECO:0008006" key="5">
    <source>
        <dbReference type="Google" id="ProtNLM"/>
    </source>
</evidence>
<keyword evidence="4" id="KW-1185">Reference proteome</keyword>
<dbReference type="AlphaFoldDB" id="A0A9P4YN98"/>
<evidence type="ECO:0000313" key="4">
    <source>
        <dbReference type="Proteomes" id="UP000749293"/>
    </source>
</evidence>
<organism evidence="3 4">
    <name type="scientific">Geosmithia morbida</name>
    <dbReference type="NCBI Taxonomy" id="1094350"/>
    <lineage>
        <taxon>Eukaryota</taxon>
        <taxon>Fungi</taxon>
        <taxon>Dikarya</taxon>
        <taxon>Ascomycota</taxon>
        <taxon>Pezizomycotina</taxon>
        <taxon>Sordariomycetes</taxon>
        <taxon>Hypocreomycetidae</taxon>
        <taxon>Hypocreales</taxon>
        <taxon>Bionectriaceae</taxon>
        <taxon>Geosmithia</taxon>
    </lineage>
</organism>
<proteinExistence type="predicted"/>
<dbReference type="Pfam" id="PF05368">
    <property type="entry name" value="NmrA"/>
    <property type="match status" value="1"/>
</dbReference>
<dbReference type="Gene3D" id="3.40.50.720">
    <property type="entry name" value="NAD(P)-binding Rossmann-like Domain"/>
    <property type="match status" value="1"/>
</dbReference>
<name>A0A9P4YN98_9HYPO</name>
<dbReference type="Pfam" id="PF09362">
    <property type="entry name" value="DUF1996"/>
    <property type="match status" value="1"/>
</dbReference>
<evidence type="ECO:0000259" key="1">
    <source>
        <dbReference type="Pfam" id="PF05368"/>
    </source>
</evidence>
<dbReference type="RefSeq" id="XP_035318735.1">
    <property type="nucleotide sequence ID" value="XM_035465470.1"/>
</dbReference>
<gene>
    <name evidence="3" type="ORF">GMORB2_3494</name>
</gene>
<dbReference type="PANTHER" id="PTHR43662">
    <property type="match status" value="1"/>
</dbReference>
<dbReference type="OrthoDB" id="74764at2759"/>
<dbReference type="GeneID" id="55969722"/>
<reference evidence="3" key="1">
    <citation type="submission" date="2020-03" db="EMBL/GenBank/DDBJ databases">
        <title>Site-based positive gene gene selection in Geosmithia morbida across the United States reveals a broad range of putative effectors and factors for local host and environmental adapation.</title>
        <authorList>
            <person name="Onufrak A."/>
            <person name="Murdoch R.W."/>
            <person name="Gazis R."/>
            <person name="Huff M."/>
            <person name="Staton M."/>
            <person name="Klingeman W."/>
            <person name="Hadziabdic D."/>
        </authorList>
    </citation>
    <scope>NUCLEOTIDE SEQUENCE</scope>
    <source>
        <strain evidence="3">1262</strain>
    </source>
</reference>
<feature type="domain" description="DUF1996" evidence="2">
    <location>
        <begin position="151"/>
        <end position="285"/>
    </location>
</feature>
<protein>
    <recommendedName>
        <fullName evidence="5">NmrA-like domain-containing protein</fullName>
    </recommendedName>
</protein>
<evidence type="ECO:0000259" key="2">
    <source>
        <dbReference type="Pfam" id="PF09362"/>
    </source>
</evidence>